<evidence type="ECO:0000256" key="1">
    <source>
        <dbReference type="SAM" id="MobiDB-lite"/>
    </source>
</evidence>
<keyword evidence="3" id="KW-1185">Reference proteome</keyword>
<reference evidence="2 3" key="1">
    <citation type="journal article" date="2015" name="Genome Biol. Evol.">
        <title>Comparative Genomics of a Bacterivorous Green Alga Reveals Evolutionary Causalities and Consequences of Phago-Mixotrophic Mode of Nutrition.</title>
        <authorList>
            <person name="Burns J.A."/>
            <person name="Paasch A."/>
            <person name="Narechania A."/>
            <person name="Kim E."/>
        </authorList>
    </citation>
    <scope>NUCLEOTIDE SEQUENCE [LARGE SCALE GENOMIC DNA]</scope>
    <source>
        <strain evidence="2 3">PLY_AMNH</strain>
    </source>
</reference>
<feature type="compositionally biased region" description="Low complexity" evidence="1">
    <location>
        <begin position="1"/>
        <end position="22"/>
    </location>
</feature>
<accession>A0AAE0BHC8</accession>
<evidence type="ECO:0000313" key="3">
    <source>
        <dbReference type="Proteomes" id="UP001190700"/>
    </source>
</evidence>
<dbReference type="AlphaFoldDB" id="A0AAE0BHC8"/>
<proteinExistence type="predicted"/>
<feature type="compositionally biased region" description="Low complexity" evidence="1">
    <location>
        <begin position="129"/>
        <end position="150"/>
    </location>
</feature>
<organism evidence="2 3">
    <name type="scientific">Cymbomonas tetramitiformis</name>
    <dbReference type="NCBI Taxonomy" id="36881"/>
    <lineage>
        <taxon>Eukaryota</taxon>
        <taxon>Viridiplantae</taxon>
        <taxon>Chlorophyta</taxon>
        <taxon>Pyramimonadophyceae</taxon>
        <taxon>Pyramimonadales</taxon>
        <taxon>Pyramimonadaceae</taxon>
        <taxon>Cymbomonas</taxon>
    </lineage>
</organism>
<feature type="compositionally biased region" description="Polar residues" evidence="1">
    <location>
        <begin position="89"/>
        <end position="122"/>
    </location>
</feature>
<protein>
    <submittedName>
        <fullName evidence="2">Uncharacterized protein</fullName>
    </submittedName>
</protein>
<comment type="caution">
    <text evidence="2">The sequence shown here is derived from an EMBL/GenBank/DDBJ whole genome shotgun (WGS) entry which is preliminary data.</text>
</comment>
<sequence length="204" mass="19287">NSGSGSRSTGSGNSKGSGSAQSTGSYQSSGQIDGETAGGAAGWGSTLLRGGGSAHAATEAGPNFLRPSDWGTGVSVGPGSGLGSGVSSPAHSLQSGASGRLSGRTSSNSGDNLRGSALSSLKSLGEGVGSYLSGGSSPRGSGLSTPLSGSDTLKDLGSGGLGGHAEMSNVKLWESGLDLTMGQTPYPGGGAAAGDGDITFDGSD</sequence>
<feature type="region of interest" description="Disordered" evidence="1">
    <location>
        <begin position="1"/>
        <end position="165"/>
    </location>
</feature>
<dbReference type="EMBL" id="LGRX02034964">
    <property type="protein sequence ID" value="KAK3236581.1"/>
    <property type="molecule type" value="Genomic_DNA"/>
</dbReference>
<evidence type="ECO:0000313" key="2">
    <source>
        <dbReference type="EMBL" id="KAK3236581.1"/>
    </source>
</evidence>
<feature type="region of interest" description="Disordered" evidence="1">
    <location>
        <begin position="179"/>
        <end position="204"/>
    </location>
</feature>
<feature type="compositionally biased region" description="Gly residues" evidence="1">
    <location>
        <begin position="74"/>
        <end position="84"/>
    </location>
</feature>
<dbReference type="Proteomes" id="UP001190700">
    <property type="component" value="Unassembled WGS sequence"/>
</dbReference>
<name>A0AAE0BHC8_9CHLO</name>
<gene>
    <name evidence="2" type="ORF">CYMTET_53287</name>
</gene>
<feature type="non-terminal residue" evidence="2">
    <location>
        <position position="1"/>
    </location>
</feature>